<evidence type="ECO:0000256" key="1">
    <source>
        <dbReference type="ARBA" id="ARBA00004496"/>
    </source>
</evidence>
<comment type="caution">
    <text evidence="6">The sequence shown here is derived from an EMBL/GenBank/DDBJ whole genome shotgun (WGS) entry which is preliminary data.</text>
</comment>
<dbReference type="OrthoDB" id="445052at2759"/>
<reference evidence="6" key="1">
    <citation type="submission" date="2022-03" db="EMBL/GenBank/DDBJ databases">
        <authorList>
            <person name="Sayadi A."/>
        </authorList>
    </citation>
    <scope>NUCLEOTIDE SEQUENCE</scope>
</reference>
<dbReference type="Pfam" id="PF00400">
    <property type="entry name" value="WD40"/>
    <property type="match status" value="2"/>
</dbReference>
<dbReference type="GO" id="GO:0097014">
    <property type="term" value="C:ciliary plasm"/>
    <property type="evidence" value="ECO:0007669"/>
    <property type="project" value="TreeGrafter"/>
</dbReference>
<dbReference type="InterPro" id="IPR015943">
    <property type="entry name" value="WD40/YVTN_repeat-like_dom_sf"/>
</dbReference>
<dbReference type="GO" id="GO:0045503">
    <property type="term" value="F:dynein light chain binding"/>
    <property type="evidence" value="ECO:0007669"/>
    <property type="project" value="TreeGrafter"/>
</dbReference>
<keyword evidence="7" id="KW-1185">Reference proteome</keyword>
<dbReference type="GO" id="GO:0045504">
    <property type="term" value="F:dynein heavy chain binding"/>
    <property type="evidence" value="ECO:0007669"/>
    <property type="project" value="TreeGrafter"/>
</dbReference>
<dbReference type="PANTHER" id="PTHR12442">
    <property type="entry name" value="DYNEIN INTERMEDIATE CHAIN"/>
    <property type="match status" value="1"/>
</dbReference>
<evidence type="ECO:0000313" key="6">
    <source>
        <dbReference type="EMBL" id="CAH2020603.1"/>
    </source>
</evidence>
<proteinExistence type="predicted"/>
<evidence type="ECO:0000313" key="7">
    <source>
        <dbReference type="Proteomes" id="UP001152888"/>
    </source>
</evidence>
<gene>
    <name evidence="6" type="ORF">ACAOBT_LOCUS37975</name>
</gene>
<evidence type="ECO:0000256" key="4">
    <source>
        <dbReference type="ARBA" id="ARBA00022737"/>
    </source>
</evidence>
<keyword evidence="4" id="KW-0677">Repeat</keyword>
<dbReference type="InterPro" id="IPR001680">
    <property type="entry name" value="WD40_rpt"/>
</dbReference>
<dbReference type="EMBL" id="CAKOFQ010011220">
    <property type="protein sequence ID" value="CAH2020603.1"/>
    <property type="molecule type" value="Genomic_DNA"/>
</dbReference>
<evidence type="ECO:0000256" key="2">
    <source>
        <dbReference type="ARBA" id="ARBA00022490"/>
    </source>
</evidence>
<evidence type="ECO:0008006" key="8">
    <source>
        <dbReference type="Google" id="ProtNLM"/>
    </source>
</evidence>
<name>A0A9P0QIA1_ACAOB</name>
<accession>A0A9P0QIA1</accession>
<feature type="repeat" description="WD" evidence="5">
    <location>
        <begin position="187"/>
        <end position="233"/>
    </location>
</feature>
<keyword evidence="3 5" id="KW-0853">WD repeat</keyword>
<dbReference type="AlphaFoldDB" id="A0A9P0QIA1"/>
<dbReference type="SMART" id="SM00320">
    <property type="entry name" value="WD40"/>
    <property type="match status" value="2"/>
</dbReference>
<evidence type="ECO:0000256" key="3">
    <source>
        <dbReference type="ARBA" id="ARBA00022574"/>
    </source>
</evidence>
<dbReference type="PROSITE" id="PS50082">
    <property type="entry name" value="WD_REPEATS_2"/>
    <property type="match status" value="1"/>
</dbReference>
<evidence type="ECO:0000256" key="5">
    <source>
        <dbReference type="PROSITE-ProRule" id="PRU00221"/>
    </source>
</evidence>
<dbReference type="Gene3D" id="2.130.10.10">
    <property type="entry name" value="YVTN repeat-like/Quinoprotein amine dehydrogenase"/>
    <property type="match status" value="1"/>
</dbReference>
<protein>
    <recommendedName>
        <fullName evidence="8">WD repeat-containing protein 55 homolog</fullName>
    </recommendedName>
</protein>
<dbReference type="InterPro" id="IPR036322">
    <property type="entry name" value="WD40_repeat_dom_sf"/>
</dbReference>
<keyword evidence="2" id="KW-0963">Cytoplasm</keyword>
<dbReference type="InterPro" id="IPR050687">
    <property type="entry name" value="Dynein_IC"/>
</dbReference>
<dbReference type="PANTHER" id="PTHR12442:SF26">
    <property type="entry name" value="CYTOPLASMIC DYNEIN 2 INTERMEDIATE CHAIN 2"/>
    <property type="match status" value="1"/>
</dbReference>
<organism evidence="6 7">
    <name type="scientific">Acanthoscelides obtectus</name>
    <name type="common">Bean weevil</name>
    <name type="synonym">Bruchus obtectus</name>
    <dbReference type="NCBI Taxonomy" id="200917"/>
    <lineage>
        <taxon>Eukaryota</taxon>
        <taxon>Metazoa</taxon>
        <taxon>Ecdysozoa</taxon>
        <taxon>Arthropoda</taxon>
        <taxon>Hexapoda</taxon>
        <taxon>Insecta</taxon>
        <taxon>Pterygota</taxon>
        <taxon>Neoptera</taxon>
        <taxon>Endopterygota</taxon>
        <taxon>Coleoptera</taxon>
        <taxon>Polyphaga</taxon>
        <taxon>Cucujiformia</taxon>
        <taxon>Chrysomeloidea</taxon>
        <taxon>Chrysomelidae</taxon>
        <taxon>Bruchinae</taxon>
        <taxon>Bruchini</taxon>
        <taxon>Acanthoscelides</taxon>
    </lineage>
</organism>
<dbReference type="GO" id="GO:0042073">
    <property type="term" value="P:intraciliary transport"/>
    <property type="evidence" value="ECO:0007669"/>
    <property type="project" value="TreeGrafter"/>
</dbReference>
<dbReference type="GO" id="GO:0005868">
    <property type="term" value="C:cytoplasmic dynein complex"/>
    <property type="evidence" value="ECO:0007669"/>
    <property type="project" value="TreeGrafter"/>
</dbReference>
<feature type="non-terminal residue" evidence="6">
    <location>
        <position position="249"/>
    </location>
</feature>
<sequence length="249" mass="28226">MRWIRIEMESDKSENGKFNANIRFSSNEKGTNTAERACINVQTDNTAREETAEADMESLASWLGKSTPKWRKQWMNAPLHRRSEGTECRLIRISDITWNQTGKSIAISCNSEHDSWCHHAGNVAIFTLNRDWKLPEAPRQKLTTESCITSLKFHPIHPAIIAAGTFTGSVKIWNIQNEEEEDFIRKENVHSDAITQISWVEDVDLSKDILLATSSTDGYLKLWNSKTSPFALSLKVSFKIKIPLFGAAT</sequence>
<dbReference type="SUPFAM" id="SSF50978">
    <property type="entry name" value="WD40 repeat-like"/>
    <property type="match status" value="1"/>
</dbReference>
<comment type="subcellular location">
    <subcellularLocation>
        <location evidence="1">Cytoplasm</location>
    </subcellularLocation>
</comment>
<dbReference type="Proteomes" id="UP001152888">
    <property type="component" value="Unassembled WGS sequence"/>
</dbReference>